<comment type="subcellular location">
    <subcellularLocation>
        <location evidence="1">Cell membrane</location>
        <topology evidence="1">Multi-pass membrane protein</topology>
    </subcellularLocation>
</comment>
<evidence type="ECO:0000313" key="9">
    <source>
        <dbReference type="EMBL" id="SDM80327.1"/>
    </source>
</evidence>
<evidence type="ECO:0000313" key="10">
    <source>
        <dbReference type="Proteomes" id="UP000214880"/>
    </source>
</evidence>
<evidence type="ECO:0000256" key="5">
    <source>
        <dbReference type="ARBA" id="ARBA00022989"/>
    </source>
</evidence>
<keyword evidence="6 8" id="KW-0472">Membrane</keyword>
<feature type="transmembrane region" description="Helical" evidence="8">
    <location>
        <begin position="136"/>
        <end position="153"/>
    </location>
</feature>
<dbReference type="RefSeq" id="WP_422699822.1">
    <property type="nucleotide sequence ID" value="NZ_FNHB01000007.1"/>
</dbReference>
<evidence type="ECO:0000256" key="8">
    <source>
        <dbReference type="SAM" id="Phobius"/>
    </source>
</evidence>
<dbReference type="GO" id="GO:0005886">
    <property type="term" value="C:plasma membrane"/>
    <property type="evidence" value="ECO:0007669"/>
    <property type="project" value="UniProtKB-SubCell"/>
</dbReference>
<dbReference type="Proteomes" id="UP000214880">
    <property type="component" value="Unassembled WGS sequence"/>
</dbReference>
<dbReference type="EMBL" id="FNHB01000007">
    <property type="protein sequence ID" value="SDM80327.1"/>
    <property type="molecule type" value="Genomic_DNA"/>
</dbReference>
<dbReference type="GO" id="GO:0140911">
    <property type="term" value="F:pore-forming activity"/>
    <property type="evidence" value="ECO:0007669"/>
    <property type="project" value="InterPro"/>
</dbReference>
<dbReference type="Pfam" id="PF03006">
    <property type="entry name" value="HlyIII"/>
    <property type="match status" value="1"/>
</dbReference>
<dbReference type="PANTHER" id="PTHR20855">
    <property type="entry name" value="ADIPOR/PROGESTIN RECEPTOR-RELATED"/>
    <property type="match status" value="1"/>
</dbReference>
<keyword evidence="10" id="KW-1185">Reference proteome</keyword>
<feature type="binding site" evidence="7">
    <location>
        <position position="191"/>
    </location>
    <ligand>
        <name>Zn(2+)</name>
        <dbReference type="ChEBI" id="CHEBI:29105"/>
    </ligand>
</feature>
<feature type="transmembrane region" description="Helical" evidence="8">
    <location>
        <begin position="196"/>
        <end position="214"/>
    </location>
</feature>
<organism evidence="9 10">
    <name type="scientific">Dendrosporobacter quercicolus</name>
    <dbReference type="NCBI Taxonomy" id="146817"/>
    <lineage>
        <taxon>Bacteria</taxon>
        <taxon>Bacillati</taxon>
        <taxon>Bacillota</taxon>
        <taxon>Negativicutes</taxon>
        <taxon>Selenomonadales</taxon>
        <taxon>Sporomusaceae</taxon>
        <taxon>Dendrosporobacter</taxon>
    </lineage>
</organism>
<dbReference type="GO" id="GO:0046872">
    <property type="term" value="F:metal ion binding"/>
    <property type="evidence" value="ECO:0007669"/>
    <property type="project" value="UniProtKB-KW"/>
</dbReference>
<keyword evidence="7" id="KW-0479">Metal-binding</keyword>
<dbReference type="AlphaFoldDB" id="A0A1G9W7T1"/>
<name>A0A1G9W7T1_9FIRM</name>
<dbReference type="InterPro" id="IPR005744">
    <property type="entry name" value="Hy-lIII"/>
</dbReference>
<evidence type="ECO:0000256" key="2">
    <source>
        <dbReference type="ARBA" id="ARBA00008488"/>
    </source>
</evidence>
<protein>
    <submittedName>
        <fullName evidence="9">Hemolysin III</fullName>
    </submittedName>
</protein>
<keyword evidence="7" id="KW-0862">Zinc</keyword>
<evidence type="ECO:0000256" key="6">
    <source>
        <dbReference type="ARBA" id="ARBA00023136"/>
    </source>
</evidence>
<feature type="binding site" evidence="7">
    <location>
        <position position="195"/>
    </location>
    <ligand>
        <name>Zn(2+)</name>
        <dbReference type="ChEBI" id="CHEBI:29105"/>
    </ligand>
</feature>
<dbReference type="PROSITE" id="PS51257">
    <property type="entry name" value="PROKAR_LIPOPROTEIN"/>
    <property type="match status" value="1"/>
</dbReference>
<feature type="transmembrane region" description="Helical" evidence="8">
    <location>
        <begin position="165"/>
        <end position="184"/>
    </location>
</feature>
<feature type="binding site" evidence="7">
    <location>
        <position position="69"/>
    </location>
    <ligand>
        <name>Zn(2+)</name>
        <dbReference type="ChEBI" id="CHEBI:29105"/>
    </ligand>
</feature>
<dbReference type="InterPro" id="IPR004254">
    <property type="entry name" value="AdipoR/HlyIII-related"/>
</dbReference>
<keyword evidence="3" id="KW-1003">Cell membrane</keyword>
<sequence length="220" mass="24108">MAKSVSVSGGMLEEIVNAVTHGIGACLALFGLGVLTVAAYVYGGAWHIVSFVIYGVSLVLLYLASTLYHSFTNLKVKYVFKIIDHAAIYLLIAGTYTPFTLVPLHGVIGWTIFSVIWALALLGIVLKIFFVKRFKVLSTLCYIVMGWAAVVMIKPLLATLAVEGLYWLIGGGVLYTVGALFYLARRLPFNHAIWHLFVMAGSAAHFFVVFRYILPIAVLD</sequence>
<feature type="transmembrane region" description="Helical" evidence="8">
    <location>
        <begin position="82"/>
        <end position="101"/>
    </location>
</feature>
<evidence type="ECO:0000256" key="4">
    <source>
        <dbReference type="ARBA" id="ARBA00022692"/>
    </source>
</evidence>
<evidence type="ECO:0000256" key="3">
    <source>
        <dbReference type="ARBA" id="ARBA00022475"/>
    </source>
</evidence>
<comment type="similarity">
    <text evidence="2">Belongs to the UPF0073 (Hly-III) family.</text>
</comment>
<gene>
    <name evidence="9" type="ORF">SAMN04488502_107142</name>
</gene>
<keyword evidence="4 8" id="KW-0812">Transmembrane</keyword>
<dbReference type="PANTHER" id="PTHR20855:SF3">
    <property type="entry name" value="LD03007P"/>
    <property type="match status" value="1"/>
</dbReference>
<keyword evidence="5 8" id="KW-1133">Transmembrane helix</keyword>
<accession>A0A1G9W7T1</accession>
<dbReference type="NCBIfam" id="TIGR01065">
    <property type="entry name" value="hlyIII"/>
    <property type="match status" value="1"/>
</dbReference>
<proteinExistence type="inferred from homology"/>
<feature type="transmembrane region" description="Helical" evidence="8">
    <location>
        <begin position="21"/>
        <end position="42"/>
    </location>
</feature>
<dbReference type="STRING" id="146817.SAMN04488502_107142"/>
<feature type="transmembrane region" description="Helical" evidence="8">
    <location>
        <begin position="107"/>
        <end position="129"/>
    </location>
</feature>
<feature type="transmembrane region" description="Helical" evidence="8">
    <location>
        <begin position="48"/>
        <end position="70"/>
    </location>
</feature>
<reference evidence="9 10" key="1">
    <citation type="submission" date="2016-10" db="EMBL/GenBank/DDBJ databases">
        <authorList>
            <person name="de Groot N.N."/>
        </authorList>
    </citation>
    <scope>NUCLEOTIDE SEQUENCE [LARGE SCALE GENOMIC DNA]</scope>
    <source>
        <strain evidence="9 10">DSM 1736</strain>
    </source>
</reference>
<evidence type="ECO:0000256" key="7">
    <source>
        <dbReference type="PIRSR" id="PIRSR604254-1"/>
    </source>
</evidence>
<evidence type="ECO:0000256" key="1">
    <source>
        <dbReference type="ARBA" id="ARBA00004651"/>
    </source>
</evidence>